<keyword evidence="2" id="KW-0732">Signal</keyword>
<evidence type="ECO:0000256" key="2">
    <source>
        <dbReference type="SAM" id="SignalP"/>
    </source>
</evidence>
<protein>
    <submittedName>
        <fullName evidence="4">Uncharacterized protein LOC115218043 isoform X1</fullName>
    </submittedName>
</protein>
<evidence type="ECO:0000256" key="1">
    <source>
        <dbReference type="SAM" id="Phobius"/>
    </source>
</evidence>
<proteinExistence type="predicted"/>
<gene>
    <name evidence="4" type="primary">LOC115218043</name>
</gene>
<dbReference type="RefSeq" id="XP_036363872.1">
    <property type="nucleotide sequence ID" value="XM_036507979.1"/>
</dbReference>
<keyword evidence="1" id="KW-0472">Membrane</keyword>
<dbReference type="Proteomes" id="UP000515154">
    <property type="component" value="Linkage group LG12"/>
</dbReference>
<organism evidence="3 4">
    <name type="scientific">Octopus sinensis</name>
    <name type="common">East Asian common octopus</name>
    <dbReference type="NCBI Taxonomy" id="2607531"/>
    <lineage>
        <taxon>Eukaryota</taxon>
        <taxon>Metazoa</taxon>
        <taxon>Spiralia</taxon>
        <taxon>Lophotrochozoa</taxon>
        <taxon>Mollusca</taxon>
        <taxon>Cephalopoda</taxon>
        <taxon>Coleoidea</taxon>
        <taxon>Octopodiformes</taxon>
        <taxon>Octopoda</taxon>
        <taxon>Incirrata</taxon>
        <taxon>Octopodidae</taxon>
        <taxon>Octopus</taxon>
    </lineage>
</organism>
<feature type="signal peptide" evidence="2">
    <location>
        <begin position="1"/>
        <end position="22"/>
    </location>
</feature>
<keyword evidence="1" id="KW-0812">Transmembrane</keyword>
<dbReference type="AlphaFoldDB" id="A0A7E6FA90"/>
<keyword evidence="3" id="KW-1185">Reference proteome</keyword>
<evidence type="ECO:0000313" key="3">
    <source>
        <dbReference type="Proteomes" id="UP000515154"/>
    </source>
</evidence>
<name>A0A7E6FA90_9MOLL</name>
<feature type="chain" id="PRO_5028967335" evidence="2">
    <location>
        <begin position="23"/>
        <end position="579"/>
    </location>
</feature>
<sequence length="579" mass="67206">MSLFYSWSILIFTCLHFANIQATKWKVTIFLSQVHNREVDISLNNIQKKLNFKNKNEIKFQFELESTVKPNTLHVDVTQSYRATVQIEGHHEKYIVECQSACSRELKLEKWTQWNLEVIHSETNDKRRFPFEIKPHGEKYITIRKNSKTSNTSFFLPREMNTRSRIEIETTGKFWSNTVVNLKNMETSSIYSCMYTLNQSTYYHECSLTNNSTWRIELTSNSEQINSTEMTLNFHVPEREGYRHLTFKRLAYLPKFFAVTSYENISTGVVKVSFGDNIKSMDISKIAMTRILTGEEYGCFNINRTKSHLQYSCKVLKRKNWLLKVISSEKHKQKFVIEIFQGNLSSVSRNLTWNHFSEYGLNYIKHFSLKTYEVDEITSLKLSFFYKSLKINEISLINNITEYKFKTNGGSKTQDNLMPEFIPITKENEGKHEKIHSNKSNLIVKIVIGLLAVIILISIIIIIVLIARNKVSSNKKVNKDNNSTLQVVGEVNNRVSIRATNSVAISEPRLEFCTLQQDSLDVYENIDSKSDAASVVAVDCDLYAMPEPRRPAQPPQTIDNLNNPNIEELYTQPIKYICR</sequence>
<keyword evidence="1" id="KW-1133">Transmembrane helix</keyword>
<reference evidence="4" key="1">
    <citation type="submission" date="2025-08" db="UniProtKB">
        <authorList>
            <consortium name="RefSeq"/>
        </authorList>
    </citation>
    <scope>IDENTIFICATION</scope>
</reference>
<feature type="transmembrane region" description="Helical" evidence="1">
    <location>
        <begin position="442"/>
        <end position="467"/>
    </location>
</feature>
<accession>A0A7E6FA90</accession>
<evidence type="ECO:0000313" key="4">
    <source>
        <dbReference type="RefSeq" id="XP_036363872.1"/>
    </source>
</evidence>